<name>A0ABT6F5L0_9BACT</name>
<organism evidence="2 3">
    <name type="scientific">Paludisphaera mucosa</name>
    <dbReference type="NCBI Taxonomy" id="3030827"/>
    <lineage>
        <taxon>Bacteria</taxon>
        <taxon>Pseudomonadati</taxon>
        <taxon>Planctomycetota</taxon>
        <taxon>Planctomycetia</taxon>
        <taxon>Isosphaerales</taxon>
        <taxon>Isosphaeraceae</taxon>
        <taxon>Paludisphaera</taxon>
    </lineage>
</organism>
<keyword evidence="3" id="KW-1185">Reference proteome</keyword>
<gene>
    <name evidence="2" type="ORF">PZE19_03715</name>
</gene>
<feature type="domain" description="DNA primase/polymerase bifunctional N-terminal" evidence="1">
    <location>
        <begin position="59"/>
        <end position="237"/>
    </location>
</feature>
<dbReference type="Proteomes" id="UP001216907">
    <property type="component" value="Unassembled WGS sequence"/>
</dbReference>
<dbReference type="RefSeq" id="WP_277859227.1">
    <property type="nucleotide sequence ID" value="NZ_JARRAG010000001.1"/>
</dbReference>
<reference evidence="2 3" key="1">
    <citation type="submission" date="2023-03" db="EMBL/GenBank/DDBJ databases">
        <title>Paludisphaera mucosa sp. nov. a novel planctomycete from northern fen.</title>
        <authorList>
            <person name="Ivanova A."/>
        </authorList>
    </citation>
    <scope>NUCLEOTIDE SEQUENCE [LARGE SCALE GENOMIC DNA]</scope>
    <source>
        <strain evidence="2 3">Pla2</strain>
    </source>
</reference>
<comment type="caution">
    <text evidence="2">The sequence shown here is derived from an EMBL/GenBank/DDBJ whole genome shotgun (WGS) entry which is preliminary data.</text>
</comment>
<evidence type="ECO:0000313" key="2">
    <source>
        <dbReference type="EMBL" id="MDG3002865.1"/>
    </source>
</evidence>
<proteinExistence type="predicted"/>
<evidence type="ECO:0000313" key="3">
    <source>
        <dbReference type="Proteomes" id="UP001216907"/>
    </source>
</evidence>
<dbReference type="EMBL" id="JARRAG010000001">
    <property type="protein sequence ID" value="MDG3002865.1"/>
    <property type="molecule type" value="Genomic_DNA"/>
</dbReference>
<sequence>MDELQNTGPPEPVRRGRLLVHPVHTPGFPPCDSISILEDRVERMRGRRQRILDEALRLVSAGFKLALTDSLEGDGRKPQFKRWHLDPLSTEVGVRDALAHRRDSNLMVVTGPGMAPDGSWLVHLEADAAKDDPWGPSRALAEESLARFLAGVGEAPRWESRRGLHTLVSVPDKFGRAFHAELKSHSVPGFPGLDAIFGGFKPDGVRKATSAMVPPSETDGVERVWVFPTTVVARLPEHALNILATLAFGRVDEAEAVRQAWFAARAARRALRAVEDDEDVEEDETDAWHAFRRGTIIHDFEQIGPAISGRGGHDATFRAACSIVSGGVEDEEEQRELLQIFNDDYCSPPWSKDELTHKLEDANRVVGGDRAKETRLEKMFKRRYWTPWTLR</sequence>
<protein>
    <submittedName>
        <fullName evidence="2">Bifunctional DNA primase/polymerase</fullName>
    </submittedName>
</protein>
<evidence type="ECO:0000259" key="1">
    <source>
        <dbReference type="Pfam" id="PF09250"/>
    </source>
</evidence>
<dbReference type="Pfam" id="PF09250">
    <property type="entry name" value="Prim-Pol"/>
    <property type="match status" value="1"/>
</dbReference>
<accession>A0ABT6F5L0</accession>
<dbReference type="InterPro" id="IPR015330">
    <property type="entry name" value="DNA_primase/pol_bifunc_N"/>
</dbReference>